<sequence length="349" mass="39312">MGLVHHYPALKRLQTPTCSVCIANYNGDALLVDCLDSVLAQQGSDCIEIIVHDDASTDGSVRLLREKYPQVELLVSAENVGFCVSNNRMANHARGEYILLLNNDAALYNDALSTLLENARKQHAPGILTLPQYDWITGALVDRGCLLDPFYNPVPNLDPERHDVAMAIGACLFLSRKLWIDLEGFPDWFQSIGEDMYLCCLARLQGLPVQVTSSSGYRHRQGISFGGNRVSSGTLQTSFRRRQLSERNKCSTLLICTPTAIVWPLWLLHQLLLLLEGGILTFLKHDRRIWLEIYWPTLKHVHAAMPALKARRRQVQSKRQATLTDYLSAFASAPQKLRLLLRHGFPTIR</sequence>
<evidence type="ECO:0000259" key="4">
    <source>
        <dbReference type="Pfam" id="PF00535"/>
    </source>
</evidence>
<protein>
    <submittedName>
        <fullName evidence="5">Glycosyltransferase</fullName>
    </submittedName>
</protein>
<keyword evidence="2" id="KW-0328">Glycosyltransferase</keyword>
<evidence type="ECO:0000256" key="2">
    <source>
        <dbReference type="ARBA" id="ARBA00022676"/>
    </source>
</evidence>
<accession>A0ABW8IQR6</accession>
<name>A0ABW8IQR6_9GAMM</name>
<dbReference type="InterPro" id="IPR001173">
    <property type="entry name" value="Glyco_trans_2-like"/>
</dbReference>
<comment type="caution">
    <text evidence="5">The sequence shown here is derived from an EMBL/GenBank/DDBJ whole genome shotgun (WGS) entry which is preliminary data.</text>
</comment>
<dbReference type="Pfam" id="PF00535">
    <property type="entry name" value="Glycos_transf_2"/>
    <property type="match status" value="1"/>
</dbReference>
<dbReference type="EMBL" id="JADIKG010000009">
    <property type="protein sequence ID" value="MFK2872293.1"/>
    <property type="molecule type" value="Genomic_DNA"/>
</dbReference>
<proteinExistence type="inferred from homology"/>
<dbReference type="SUPFAM" id="SSF53448">
    <property type="entry name" value="Nucleotide-diphospho-sugar transferases"/>
    <property type="match status" value="1"/>
</dbReference>
<dbReference type="PANTHER" id="PTHR43179:SF12">
    <property type="entry name" value="GALACTOFURANOSYLTRANSFERASE GLFT2"/>
    <property type="match status" value="1"/>
</dbReference>
<dbReference type="Proteomes" id="UP001620405">
    <property type="component" value="Unassembled WGS sequence"/>
</dbReference>
<dbReference type="PANTHER" id="PTHR43179">
    <property type="entry name" value="RHAMNOSYLTRANSFERASE WBBL"/>
    <property type="match status" value="1"/>
</dbReference>
<dbReference type="InterPro" id="IPR029044">
    <property type="entry name" value="Nucleotide-diphossugar_trans"/>
</dbReference>
<evidence type="ECO:0000313" key="5">
    <source>
        <dbReference type="EMBL" id="MFK2872293.1"/>
    </source>
</evidence>
<keyword evidence="3" id="KW-0808">Transferase</keyword>
<comment type="similarity">
    <text evidence="1">Belongs to the glycosyltransferase 2 family.</text>
</comment>
<evidence type="ECO:0000256" key="1">
    <source>
        <dbReference type="ARBA" id="ARBA00006739"/>
    </source>
</evidence>
<gene>
    <name evidence="5" type="ORF">ISP13_02020</name>
</gene>
<keyword evidence="6" id="KW-1185">Reference proteome</keyword>
<organism evidence="5 6">
    <name type="scientific">Dyella lipolytica</name>
    <dbReference type="NCBI Taxonomy" id="1867835"/>
    <lineage>
        <taxon>Bacteria</taxon>
        <taxon>Pseudomonadati</taxon>
        <taxon>Pseudomonadota</taxon>
        <taxon>Gammaproteobacteria</taxon>
        <taxon>Lysobacterales</taxon>
        <taxon>Rhodanobacteraceae</taxon>
        <taxon>Dyella</taxon>
    </lineage>
</organism>
<dbReference type="RefSeq" id="WP_284399218.1">
    <property type="nucleotide sequence ID" value="NZ_BSNQ01000003.1"/>
</dbReference>
<feature type="domain" description="Glycosyltransferase 2-like" evidence="4">
    <location>
        <begin position="19"/>
        <end position="123"/>
    </location>
</feature>
<dbReference type="Gene3D" id="3.90.550.10">
    <property type="entry name" value="Spore Coat Polysaccharide Biosynthesis Protein SpsA, Chain A"/>
    <property type="match status" value="1"/>
</dbReference>
<evidence type="ECO:0000256" key="3">
    <source>
        <dbReference type="ARBA" id="ARBA00022679"/>
    </source>
</evidence>
<reference evidence="5 6" key="1">
    <citation type="submission" date="2020-10" db="EMBL/GenBank/DDBJ databases">
        <title>Phylogeny of dyella-like bacteria.</title>
        <authorList>
            <person name="Fu J."/>
        </authorList>
    </citation>
    <scope>NUCLEOTIDE SEQUENCE [LARGE SCALE GENOMIC DNA]</scope>
    <source>
        <strain evidence="5 6">DHOB07</strain>
    </source>
</reference>
<evidence type="ECO:0000313" key="6">
    <source>
        <dbReference type="Proteomes" id="UP001620405"/>
    </source>
</evidence>